<feature type="domain" description="EF-hand" evidence="7">
    <location>
        <begin position="88"/>
        <end position="114"/>
    </location>
</feature>
<dbReference type="InterPro" id="IPR019577">
    <property type="entry name" value="SPARC/Testican_Ca-bd-dom"/>
</dbReference>
<dbReference type="AlphaFoldDB" id="A0A8S4PFU2"/>
<keyword evidence="4" id="KW-1015">Disulfide bond</keyword>
<dbReference type="Proteomes" id="UP000749559">
    <property type="component" value="Unassembled WGS sequence"/>
</dbReference>
<keyword evidence="2" id="KW-0964">Secreted</keyword>
<comment type="caution">
    <text evidence="8">The sequence shown here is derived from an EMBL/GenBank/DDBJ whole genome shotgun (WGS) entry which is preliminary data.</text>
</comment>
<name>A0A8S4PFU2_OWEFU</name>
<keyword evidence="5" id="KW-0325">Glycoprotein</keyword>
<dbReference type="InterPro" id="IPR011992">
    <property type="entry name" value="EF-hand-dom_pair"/>
</dbReference>
<evidence type="ECO:0000313" key="9">
    <source>
        <dbReference type="Proteomes" id="UP000749559"/>
    </source>
</evidence>
<accession>A0A8S4PFU2</accession>
<keyword evidence="3" id="KW-0106">Calcium</keyword>
<keyword evidence="6" id="KW-0732">Signal</keyword>
<evidence type="ECO:0000256" key="2">
    <source>
        <dbReference type="ARBA" id="ARBA00022525"/>
    </source>
</evidence>
<dbReference type="PROSITE" id="PS50222">
    <property type="entry name" value="EF_HAND_2"/>
    <property type="match status" value="1"/>
</dbReference>
<evidence type="ECO:0000256" key="6">
    <source>
        <dbReference type="SAM" id="SignalP"/>
    </source>
</evidence>
<sequence length="168" mass="19253">MKVYCGLLALVLISALVLPGTDASWFRRVVAKVKSVFCNTVVSKVCSLNGVCRWVNRRVCGKRDLDSIQLELRDVDDEEHVCPIPVSFDYFDTNEDDYIDAEEMARGLNMNVEQTKRMVIDPCDIDGDDKLSEPEFEECPLVFENRELDSGKEPKFVAKQRKDRKKQN</sequence>
<protein>
    <recommendedName>
        <fullName evidence="7">EF-hand domain-containing protein</fullName>
    </recommendedName>
</protein>
<keyword evidence="9" id="KW-1185">Reference proteome</keyword>
<dbReference type="PROSITE" id="PS00018">
    <property type="entry name" value="EF_HAND_1"/>
    <property type="match status" value="2"/>
</dbReference>
<dbReference type="GO" id="GO:0005509">
    <property type="term" value="F:calcium ion binding"/>
    <property type="evidence" value="ECO:0007669"/>
    <property type="project" value="InterPro"/>
</dbReference>
<dbReference type="InterPro" id="IPR002048">
    <property type="entry name" value="EF_hand_dom"/>
</dbReference>
<evidence type="ECO:0000256" key="4">
    <source>
        <dbReference type="ARBA" id="ARBA00023157"/>
    </source>
</evidence>
<evidence type="ECO:0000259" key="7">
    <source>
        <dbReference type="PROSITE" id="PS50222"/>
    </source>
</evidence>
<dbReference type="InterPro" id="IPR018247">
    <property type="entry name" value="EF_Hand_1_Ca_BS"/>
</dbReference>
<dbReference type="EMBL" id="CAIIXF020000008">
    <property type="protein sequence ID" value="CAH1792514.1"/>
    <property type="molecule type" value="Genomic_DNA"/>
</dbReference>
<evidence type="ECO:0000256" key="1">
    <source>
        <dbReference type="ARBA" id="ARBA00004613"/>
    </source>
</evidence>
<dbReference type="Gene3D" id="1.10.238.10">
    <property type="entry name" value="EF-hand"/>
    <property type="match status" value="1"/>
</dbReference>
<dbReference type="SUPFAM" id="SSF47473">
    <property type="entry name" value="EF-hand"/>
    <property type="match status" value="1"/>
</dbReference>
<reference evidence="8" key="1">
    <citation type="submission" date="2022-03" db="EMBL/GenBank/DDBJ databases">
        <authorList>
            <person name="Martin C."/>
        </authorList>
    </citation>
    <scope>NUCLEOTIDE SEQUENCE</scope>
</reference>
<dbReference type="Pfam" id="PF10591">
    <property type="entry name" value="SPARC_Ca_bdg"/>
    <property type="match status" value="1"/>
</dbReference>
<organism evidence="8 9">
    <name type="scientific">Owenia fusiformis</name>
    <name type="common">Polychaete worm</name>
    <dbReference type="NCBI Taxonomy" id="6347"/>
    <lineage>
        <taxon>Eukaryota</taxon>
        <taxon>Metazoa</taxon>
        <taxon>Spiralia</taxon>
        <taxon>Lophotrochozoa</taxon>
        <taxon>Annelida</taxon>
        <taxon>Polychaeta</taxon>
        <taxon>Sedentaria</taxon>
        <taxon>Canalipalpata</taxon>
        <taxon>Sabellida</taxon>
        <taxon>Oweniida</taxon>
        <taxon>Oweniidae</taxon>
        <taxon>Owenia</taxon>
    </lineage>
</organism>
<gene>
    <name evidence="8" type="ORF">OFUS_LOCUS17472</name>
</gene>
<dbReference type="OrthoDB" id="26525at2759"/>
<feature type="signal peptide" evidence="6">
    <location>
        <begin position="1"/>
        <end position="23"/>
    </location>
</feature>
<dbReference type="GO" id="GO:0005576">
    <property type="term" value="C:extracellular region"/>
    <property type="evidence" value="ECO:0007669"/>
    <property type="project" value="UniProtKB-SubCell"/>
</dbReference>
<evidence type="ECO:0000256" key="5">
    <source>
        <dbReference type="ARBA" id="ARBA00023180"/>
    </source>
</evidence>
<proteinExistence type="predicted"/>
<dbReference type="CDD" id="cd00051">
    <property type="entry name" value="EFh"/>
    <property type="match status" value="1"/>
</dbReference>
<feature type="chain" id="PRO_5035757773" description="EF-hand domain-containing protein" evidence="6">
    <location>
        <begin position="24"/>
        <end position="168"/>
    </location>
</feature>
<comment type="subcellular location">
    <subcellularLocation>
        <location evidence="1">Secreted</location>
    </subcellularLocation>
</comment>
<evidence type="ECO:0000256" key="3">
    <source>
        <dbReference type="ARBA" id="ARBA00022837"/>
    </source>
</evidence>
<evidence type="ECO:0000313" key="8">
    <source>
        <dbReference type="EMBL" id="CAH1792514.1"/>
    </source>
</evidence>